<gene>
    <name evidence="1" type="ORF">HYALB_00003780</name>
</gene>
<evidence type="ECO:0000313" key="1">
    <source>
        <dbReference type="EMBL" id="CAG8980921.1"/>
    </source>
</evidence>
<proteinExistence type="predicted"/>
<organism evidence="1 2">
    <name type="scientific">Hymenoscyphus albidus</name>
    <dbReference type="NCBI Taxonomy" id="595503"/>
    <lineage>
        <taxon>Eukaryota</taxon>
        <taxon>Fungi</taxon>
        <taxon>Dikarya</taxon>
        <taxon>Ascomycota</taxon>
        <taxon>Pezizomycotina</taxon>
        <taxon>Leotiomycetes</taxon>
        <taxon>Helotiales</taxon>
        <taxon>Helotiaceae</taxon>
        <taxon>Hymenoscyphus</taxon>
    </lineage>
</organism>
<comment type="caution">
    <text evidence="1">The sequence shown here is derived from an EMBL/GenBank/DDBJ whole genome shotgun (WGS) entry which is preliminary data.</text>
</comment>
<dbReference type="EMBL" id="CAJVRM010000429">
    <property type="protein sequence ID" value="CAG8980921.1"/>
    <property type="molecule type" value="Genomic_DNA"/>
</dbReference>
<name>A0A9N9LYI5_9HELO</name>
<sequence length="331" mass="38215">MPPLPPFPGEIEAVLMESGSKIFAKVYDRFRRAEYIAWIPETQRIFLKNGEDISLGAFKLRTQIYKEIEIPMMQLEKCIIICYRVVTLQILIDFLSRLCTEFEGVASDRCQQLPAIPEGFVAEKTWTQVNTTERSIVNNLGRDDILLRLSRYSNYRVASMDTGYSSLWSCVLNCKGIRDRVTGDGTWVQTTRLILRDEASQERIFHTKTQIYQKHALVAMILSQTGQKLRTHRLNTAKIWRIIQHEVQKFGLFLEMDPDAYLKEVIDNFLMTAKSAKIIHNAKELLQSPYSFCLKNAASFYEKYLETLCKLELELLDQDVLKKGLPVLSAI</sequence>
<dbReference type="AlphaFoldDB" id="A0A9N9LYI5"/>
<accession>A0A9N9LYI5</accession>
<protein>
    <submittedName>
        <fullName evidence="1">Uncharacterized protein</fullName>
    </submittedName>
</protein>
<dbReference type="Proteomes" id="UP000701801">
    <property type="component" value="Unassembled WGS sequence"/>
</dbReference>
<dbReference type="OrthoDB" id="10658958at2759"/>
<reference evidence="1" key="1">
    <citation type="submission" date="2021-07" db="EMBL/GenBank/DDBJ databases">
        <authorList>
            <person name="Durling M."/>
        </authorList>
    </citation>
    <scope>NUCLEOTIDE SEQUENCE</scope>
</reference>
<keyword evidence="2" id="KW-1185">Reference proteome</keyword>
<evidence type="ECO:0000313" key="2">
    <source>
        <dbReference type="Proteomes" id="UP000701801"/>
    </source>
</evidence>